<reference evidence="2" key="1">
    <citation type="submission" date="2019-11" db="EMBL/GenBank/DDBJ databases">
        <title>The nuclear and mitochondrial genomes of Frieseomelitta varia - a highly eusocial stingless bee (Meliponini) with a permanently sterile worker caste.</title>
        <authorList>
            <person name="Freitas F.C.P."/>
            <person name="Lourenco A.P."/>
            <person name="Nunes F.M.F."/>
            <person name="Paschoal A.R."/>
            <person name="Abreu F.C.P."/>
            <person name="Barbin F.O."/>
            <person name="Bataglia L."/>
            <person name="Cardoso-Junior C.A.M."/>
            <person name="Cervoni M.S."/>
            <person name="Silva S.R."/>
            <person name="Dalarmi F."/>
            <person name="Del Lama M.A."/>
            <person name="Depintor T.S."/>
            <person name="Ferreira K.M."/>
            <person name="Goria P.S."/>
            <person name="Jaskot M.C."/>
            <person name="Lago D.C."/>
            <person name="Luna-Lucena D."/>
            <person name="Moda L.M."/>
            <person name="Nascimento L."/>
            <person name="Pedrino M."/>
            <person name="Rabico F.O."/>
            <person name="Sanches F.C."/>
            <person name="Santos D.E."/>
            <person name="Santos C.G."/>
            <person name="Vieira J."/>
            <person name="Lopes T.F."/>
            <person name="Barchuk A.R."/>
            <person name="Hartfelder K."/>
            <person name="Simoes Z.L.P."/>
            <person name="Bitondi M.M.G."/>
            <person name="Pinheiro D.G."/>
        </authorList>
    </citation>
    <scope>NUCLEOTIDE SEQUENCE</scope>
    <source>
        <strain evidence="2">USP_RPSP 00005682</strain>
        <tissue evidence="2">Whole individual</tissue>
    </source>
</reference>
<accession>A0A833SFC2</accession>
<proteinExistence type="predicted"/>
<feature type="transmembrane region" description="Helical" evidence="1">
    <location>
        <begin position="58"/>
        <end position="77"/>
    </location>
</feature>
<dbReference type="Proteomes" id="UP000655588">
    <property type="component" value="Unassembled WGS sequence"/>
</dbReference>
<sequence>MHSFRYYLKLETWLSISIVGISLAVSIGTYCHLSASSLTSIFEGNELHDNYRQYPPQWIFHSVSVAILLASVQTMVLIGRLPQWGYYTLVSFTEGTFLWSVLNSQNDAFLLVYKLDIDEKLNLLLYAVSQYVVAFLIRCTRSSYEVTSVE</sequence>
<dbReference type="EMBL" id="WNWW01000359">
    <property type="protein sequence ID" value="KAF3425748.1"/>
    <property type="molecule type" value="Genomic_DNA"/>
</dbReference>
<feature type="transmembrane region" description="Helical" evidence="1">
    <location>
        <begin position="12"/>
        <end position="38"/>
    </location>
</feature>
<keyword evidence="1" id="KW-0472">Membrane</keyword>
<keyword evidence="1" id="KW-1133">Transmembrane helix</keyword>
<evidence type="ECO:0000256" key="1">
    <source>
        <dbReference type="SAM" id="Phobius"/>
    </source>
</evidence>
<keyword evidence="3" id="KW-1185">Reference proteome</keyword>
<evidence type="ECO:0000313" key="2">
    <source>
        <dbReference type="EMBL" id="KAF3425748.1"/>
    </source>
</evidence>
<gene>
    <name evidence="2" type="ORF">E2986_12347</name>
</gene>
<dbReference type="AlphaFoldDB" id="A0A833SFC2"/>
<protein>
    <submittedName>
        <fullName evidence="2">Uncharacterized protein</fullName>
    </submittedName>
</protein>
<comment type="caution">
    <text evidence="2">The sequence shown here is derived from an EMBL/GenBank/DDBJ whole genome shotgun (WGS) entry which is preliminary data.</text>
</comment>
<name>A0A833SFC2_9HYME</name>
<organism evidence="2 3">
    <name type="scientific">Frieseomelitta varia</name>
    <dbReference type="NCBI Taxonomy" id="561572"/>
    <lineage>
        <taxon>Eukaryota</taxon>
        <taxon>Metazoa</taxon>
        <taxon>Ecdysozoa</taxon>
        <taxon>Arthropoda</taxon>
        <taxon>Hexapoda</taxon>
        <taxon>Insecta</taxon>
        <taxon>Pterygota</taxon>
        <taxon>Neoptera</taxon>
        <taxon>Endopterygota</taxon>
        <taxon>Hymenoptera</taxon>
        <taxon>Apocrita</taxon>
        <taxon>Aculeata</taxon>
        <taxon>Apoidea</taxon>
        <taxon>Anthophila</taxon>
        <taxon>Apidae</taxon>
        <taxon>Frieseomelitta</taxon>
    </lineage>
</organism>
<evidence type="ECO:0000313" key="3">
    <source>
        <dbReference type="Proteomes" id="UP000655588"/>
    </source>
</evidence>
<keyword evidence="1" id="KW-0812">Transmembrane</keyword>